<feature type="chain" id="PRO_5014403077" evidence="5">
    <location>
        <begin position="19"/>
        <end position="339"/>
    </location>
</feature>
<evidence type="ECO:0000256" key="2">
    <source>
        <dbReference type="ARBA" id="ARBA00023157"/>
    </source>
</evidence>
<dbReference type="InterPro" id="IPR050430">
    <property type="entry name" value="Peptidase_S1"/>
</dbReference>
<organism evidence="7 8">
    <name type="scientific">Vibrio diazotrophicus</name>
    <dbReference type="NCBI Taxonomy" id="685"/>
    <lineage>
        <taxon>Bacteria</taxon>
        <taxon>Pseudomonadati</taxon>
        <taxon>Pseudomonadota</taxon>
        <taxon>Gammaproteobacteria</taxon>
        <taxon>Vibrionales</taxon>
        <taxon>Vibrionaceae</taxon>
        <taxon>Vibrio</taxon>
    </lineage>
</organism>
<keyword evidence="4" id="KW-1133">Transmembrane helix</keyword>
<keyword evidence="3" id="KW-0378">Hydrolase</keyword>
<feature type="transmembrane region" description="Helical" evidence="4">
    <location>
        <begin position="316"/>
        <end position="333"/>
    </location>
</feature>
<dbReference type="PROSITE" id="PS00135">
    <property type="entry name" value="TRYPSIN_SER"/>
    <property type="match status" value="1"/>
</dbReference>
<reference evidence="7 8" key="1">
    <citation type="submission" date="2018-01" db="EMBL/GenBank/DDBJ databases">
        <title>Draft genome sequences of six Vibrio diazotrophicus strains isolated from deep-sea sediments of the Baltic Sea.</title>
        <authorList>
            <person name="Castillo D."/>
            <person name="Vandieken V."/>
            <person name="Chiang O."/>
            <person name="Middelboe M."/>
        </authorList>
    </citation>
    <scope>NUCLEOTIDE SEQUENCE [LARGE SCALE GENOMIC DNA]</scope>
    <source>
        <strain evidence="7 8">60.27F</strain>
    </source>
</reference>
<feature type="domain" description="Peptidase S1" evidence="6">
    <location>
        <begin position="28"/>
        <end position="280"/>
    </location>
</feature>
<sequence>MKLLTVSLLAMSISWASASAREASHGYIVNGTEADITTFSSYVALFVDSIEYDNFYSSSYCGASILDALHLVTAAHCVYSEEPDNSIYSLFTTAVPLLQYETDYPFNIIEKSRVSEIYYPNDFDRGTLDNDIAILKLEQPLVNINESNFLIRPVEGISYRSTENIFFAVGHGNTSYRVDNNKSLMKSELIYVSNDECNYSNMSETKICMEGRINPSNGLEASTCHGDSGGPLYWYNGNNYIQVGLTSYGPATFCGDPSYNATSVFTEIMHYSLWIEQVLNGNEKPKFTSSKEKRIKYFDDLYTEANNNNNNNGGSVGYFSLLTIFIMLILRLYKNHDLL</sequence>
<dbReference type="Proteomes" id="UP000236449">
    <property type="component" value="Unassembled WGS sequence"/>
</dbReference>
<keyword evidence="4" id="KW-0812">Transmembrane</keyword>
<dbReference type="PANTHER" id="PTHR24276:SF98">
    <property type="entry name" value="FI18310P1-RELATED"/>
    <property type="match status" value="1"/>
</dbReference>
<keyword evidence="3 7" id="KW-0645">Protease</keyword>
<dbReference type="SMART" id="SM00020">
    <property type="entry name" value="Tryp_SPc"/>
    <property type="match status" value="1"/>
</dbReference>
<dbReference type="EMBL" id="POSK01000003">
    <property type="protein sequence ID" value="PNI05558.1"/>
    <property type="molecule type" value="Genomic_DNA"/>
</dbReference>
<evidence type="ECO:0000256" key="1">
    <source>
        <dbReference type="ARBA" id="ARBA00007664"/>
    </source>
</evidence>
<dbReference type="InterPro" id="IPR018114">
    <property type="entry name" value="TRYPSIN_HIS"/>
</dbReference>
<comment type="similarity">
    <text evidence="1">Belongs to the peptidase S1 family.</text>
</comment>
<name>A0A2J8I4V1_VIBDI</name>
<dbReference type="InterPro" id="IPR043504">
    <property type="entry name" value="Peptidase_S1_PA_chymotrypsin"/>
</dbReference>
<dbReference type="PROSITE" id="PS00134">
    <property type="entry name" value="TRYPSIN_HIS"/>
    <property type="match status" value="1"/>
</dbReference>
<evidence type="ECO:0000256" key="4">
    <source>
        <dbReference type="SAM" id="Phobius"/>
    </source>
</evidence>
<dbReference type="PANTHER" id="PTHR24276">
    <property type="entry name" value="POLYSERASE-RELATED"/>
    <property type="match status" value="1"/>
</dbReference>
<evidence type="ECO:0000259" key="6">
    <source>
        <dbReference type="PROSITE" id="PS50240"/>
    </source>
</evidence>
<evidence type="ECO:0000256" key="3">
    <source>
        <dbReference type="RuleBase" id="RU363034"/>
    </source>
</evidence>
<evidence type="ECO:0000256" key="5">
    <source>
        <dbReference type="SAM" id="SignalP"/>
    </source>
</evidence>
<feature type="signal peptide" evidence="5">
    <location>
        <begin position="1"/>
        <end position="18"/>
    </location>
</feature>
<comment type="caution">
    <text evidence="7">The sequence shown here is derived from an EMBL/GenBank/DDBJ whole genome shotgun (WGS) entry which is preliminary data.</text>
</comment>
<dbReference type="InterPro" id="IPR001254">
    <property type="entry name" value="Trypsin_dom"/>
</dbReference>
<evidence type="ECO:0000313" key="7">
    <source>
        <dbReference type="EMBL" id="PNI05558.1"/>
    </source>
</evidence>
<dbReference type="PROSITE" id="PS50240">
    <property type="entry name" value="TRYPSIN_DOM"/>
    <property type="match status" value="1"/>
</dbReference>
<keyword evidence="5" id="KW-0732">Signal</keyword>
<accession>A0A2J8I4V1</accession>
<dbReference type="GO" id="GO:0004252">
    <property type="term" value="F:serine-type endopeptidase activity"/>
    <property type="evidence" value="ECO:0007669"/>
    <property type="project" value="InterPro"/>
</dbReference>
<dbReference type="CDD" id="cd00190">
    <property type="entry name" value="Tryp_SPc"/>
    <property type="match status" value="1"/>
</dbReference>
<evidence type="ECO:0000313" key="8">
    <source>
        <dbReference type="Proteomes" id="UP000236449"/>
    </source>
</evidence>
<dbReference type="InterPro" id="IPR033116">
    <property type="entry name" value="TRYPSIN_SER"/>
</dbReference>
<keyword evidence="2" id="KW-1015">Disulfide bond</keyword>
<dbReference type="GO" id="GO:0006508">
    <property type="term" value="P:proteolysis"/>
    <property type="evidence" value="ECO:0007669"/>
    <property type="project" value="UniProtKB-KW"/>
</dbReference>
<dbReference type="AlphaFoldDB" id="A0A2J8I4V1"/>
<keyword evidence="4" id="KW-0472">Membrane</keyword>
<proteinExistence type="inferred from homology"/>
<dbReference type="Pfam" id="PF00089">
    <property type="entry name" value="Trypsin"/>
    <property type="match status" value="1"/>
</dbReference>
<dbReference type="PRINTS" id="PR00722">
    <property type="entry name" value="CHYMOTRYPSIN"/>
</dbReference>
<gene>
    <name evidence="7" type="ORF">C1N32_05510</name>
</gene>
<dbReference type="RefSeq" id="WP_102965637.1">
    <property type="nucleotide sequence ID" value="NZ_POSK01000003.1"/>
</dbReference>
<dbReference type="Gene3D" id="2.40.10.10">
    <property type="entry name" value="Trypsin-like serine proteases"/>
    <property type="match status" value="1"/>
</dbReference>
<dbReference type="OrthoDB" id="9813836at2"/>
<dbReference type="SUPFAM" id="SSF50494">
    <property type="entry name" value="Trypsin-like serine proteases"/>
    <property type="match status" value="1"/>
</dbReference>
<dbReference type="InterPro" id="IPR001314">
    <property type="entry name" value="Peptidase_S1A"/>
</dbReference>
<dbReference type="InterPro" id="IPR009003">
    <property type="entry name" value="Peptidase_S1_PA"/>
</dbReference>
<protein>
    <submittedName>
        <fullName evidence="7">Serine protease</fullName>
    </submittedName>
</protein>
<keyword evidence="3" id="KW-0720">Serine protease</keyword>